<dbReference type="Gene3D" id="3.40.50.1820">
    <property type="entry name" value="alpha/beta hydrolase"/>
    <property type="match status" value="1"/>
</dbReference>
<organism evidence="12 13">
    <name type="scientific">Salix udensis</name>
    <dbReference type="NCBI Taxonomy" id="889485"/>
    <lineage>
        <taxon>Eukaryota</taxon>
        <taxon>Viridiplantae</taxon>
        <taxon>Streptophyta</taxon>
        <taxon>Embryophyta</taxon>
        <taxon>Tracheophyta</taxon>
        <taxon>Spermatophyta</taxon>
        <taxon>Magnoliopsida</taxon>
        <taxon>eudicotyledons</taxon>
        <taxon>Gunneridae</taxon>
        <taxon>Pentapetalae</taxon>
        <taxon>rosids</taxon>
        <taxon>fabids</taxon>
        <taxon>Malpighiales</taxon>
        <taxon>Salicaceae</taxon>
        <taxon>Saliceae</taxon>
        <taxon>Salix</taxon>
    </lineage>
</organism>
<keyword evidence="9" id="KW-0325">Glycoprotein</keyword>
<evidence type="ECO:0000256" key="7">
    <source>
        <dbReference type="ARBA" id="ARBA00022801"/>
    </source>
</evidence>
<dbReference type="FunFam" id="3.40.50.11320:FF:000004">
    <property type="entry name" value="Carboxypeptidase"/>
    <property type="match status" value="1"/>
</dbReference>
<dbReference type="Proteomes" id="UP001162972">
    <property type="component" value="Chromosome 16"/>
</dbReference>
<evidence type="ECO:0000256" key="11">
    <source>
        <dbReference type="RuleBase" id="RU361156"/>
    </source>
</evidence>
<dbReference type="InterPro" id="IPR001563">
    <property type="entry name" value="Peptidase_S10"/>
</dbReference>
<dbReference type="EMBL" id="JAPFFJ010000006">
    <property type="protein sequence ID" value="KAJ6426001.1"/>
    <property type="molecule type" value="Genomic_DNA"/>
</dbReference>
<feature type="signal peptide" evidence="11">
    <location>
        <begin position="1"/>
        <end position="25"/>
    </location>
</feature>
<dbReference type="GO" id="GO:0006508">
    <property type="term" value="P:proteolysis"/>
    <property type="evidence" value="ECO:0007669"/>
    <property type="project" value="UniProtKB-KW"/>
</dbReference>
<evidence type="ECO:0000256" key="6">
    <source>
        <dbReference type="ARBA" id="ARBA00022729"/>
    </source>
</evidence>
<dbReference type="Pfam" id="PF00450">
    <property type="entry name" value="Peptidase_S10"/>
    <property type="match status" value="1"/>
</dbReference>
<dbReference type="InterPro" id="IPR018202">
    <property type="entry name" value="Ser_caboxypep_ser_AS"/>
</dbReference>
<dbReference type="PANTHER" id="PTHR11802">
    <property type="entry name" value="SERINE PROTEASE FAMILY S10 SERINE CARBOXYPEPTIDASE"/>
    <property type="match status" value="1"/>
</dbReference>
<keyword evidence="8" id="KW-1015">Disulfide bond</keyword>
<evidence type="ECO:0000313" key="12">
    <source>
        <dbReference type="EMBL" id="KAJ6426001.1"/>
    </source>
</evidence>
<protein>
    <recommendedName>
        <fullName evidence="11">Carboxypeptidase</fullName>
        <ecNumber evidence="11">3.4.16.-</ecNumber>
    </recommendedName>
</protein>
<reference evidence="12 13" key="1">
    <citation type="journal article" date="2023" name="Int. J. Mol. Sci.">
        <title>De Novo Assembly and Annotation of 11 Diverse Shrub Willow (Salix) Genomes Reveals Novel Gene Organization in Sex-Linked Regions.</title>
        <authorList>
            <person name="Hyden B."/>
            <person name="Feng K."/>
            <person name="Yates T.B."/>
            <person name="Jawdy S."/>
            <person name="Cereghino C."/>
            <person name="Smart L.B."/>
            <person name="Muchero W."/>
        </authorList>
    </citation>
    <scope>NUCLEOTIDE SEQUENCE [LARGE SCALE GENOMIC DNA]</scope>
    <source>
        <tissue evidence="12">Shoot tip</tissue>
    </source>
</reference>
<proteinExistence type="inferred from homology"/>
<dbReference type="EC" id="3.4.16.-" evidence="11"/>
<comment type="caution">
    <text evidence="12">The sequence shown here is derived from an EMBL/GenBank/DDBJ whole genome shotgun (WGS) entry which is preliminary data.</text>
</comment>
<keyword evidence="13" id="KW-1185">Reference proteome</keyword>
<evidence type="ECO:0000256" key="10">
    <source>
        <dbReference type="ARBA" id="ARBA00037399"/>
    </source>
</evidence>
<dbReference type="Gene3D" id="6.10.250.940">
    <property type="match status" value="1"/>
</dbReference>
<evidence type="ECO:0000313" key="13">
    <source>
        <dbReference type="Proteomes" id="UP001162972"/>
    </source>
</evidence>
<accession>A0AAD6KM96</accession>
<evidence type="ECO:0000256" key="2">
    <source>
        <dbReference type="ARBA" id="ARBA00009431"/>
    </source>
</evidence>
<dbReference type="FunFam" id="3.40.50.1820:FF:000453">
    <property type="entry name" value="Carboxypeptidase"/>
    <property type="match status" value="1"/>
</dbReference>
<dbReference type="PANTHER" id="PTHR11802:SF421">
    <property type="entry name" value="CARBOXYPEPTIDASE"/>
    <property type="match status" value="1"/>
</dbReference>
<keyword evidence="7 11" id="KW-0378">Hydrolase</keyword>
<keyword evidence="5 11" id="KW-0645">Protease</keyword>
<dbReference type="AlphaFoldDB" id="A0AAD6KM96"/>
<evidence type="ECO:0000256" key="5">
    <source>
        <dbReference type="ARBA" id="ARBA00022670"/>
    </source>
</evidence>
<dbReference type="SUPFAM" id="SSF53474">
    <property type="entry name" value="alpha/beta-Hydrolases"/>
    <property type="match status" value="1"/>
</dbReference>
<dbReference type="InterPro" id="IPR033124">
    <property type="entry name" value="Ser_caboxypep_his_AS"/>
</dbReference>
<evidence type="ECO:0000256" key="1">
    <source>
        <dbReference type="ARBA" id="ARBA00004613"/>
    </source>
</evidence>
<dbReference type="Gene3D" id="3.40.50.11320">
    <property type="match status" value="1"/>
</dbReference>
<dbReference type="GO" id="GO:0005576">
    <property type="term" value="C:extracellular region"/>
    <property type="evidence" value="ECO:0007669"/>
    <property type="project" value="UniProtKB-SubCell"/>
</dbReference>
<comment type="similarity">
    <text evidence="2 11">Belongs to the peptidase S10 family.</text>
</comment>
<evidence type="ECO:0000256" key="3">
    <source>
        <dbReference type="ARBA" id="ARBA00022525"/>
    </source>
</evidence>
<keyword evidence="4 11" id="KW-0121">Carboxypeptidase</keyword>
<dbReference type="GO" id="GO:0004185">
    <property type="term" value="F:serine-type carboxypeptidase activity"/>
    <property type="evidence" value="ECO:0007669"/>
    <property type="project" value="UniProtKB-UniRule"/>
</dbReference>
<feature type="chain" id="PRO_5041781101" description="Carboxypeptidase" evidence="11">
    <location>
        <begin position="26"/>
        <end position="477"/>
    </location>
</feature>
<keyword evidence="3" id="KW-0964">Secreted</keyword>
<sequence length="477" mass="52241">MGAQQWIAMVVLCATFFQICRVADSSADDKLLSLPGQPRVSFQQYAGYVTVDKNQNRALFFYFVEAETNTASKPLVLWLNGGPGCSSVGGGAFSEHGPFRPSDGGSLVRNDYSWNKEANMLYLESPAGVGFSYSANQSFYDLVNDTITAQDNFVFLQNWFLKFPEYKNRDLFITGESYAGHYVPQLAELIVKSGIEFNLKGVALGNPLLEFSIDLNSQGDFYWSHGLISNPTYELLSAVCNTSQLWRERIGGSSLSASCSKVSDQIDAEIPGAIDPYDVTANVCLSSVASLLGVQNNPLTPRSRLFSSAESLQEVLSQQKAQENIDLCVQEETFVYLNRKDVQESFHAKLVGTPQWTICSSVVHYDLRNLEIPTIDVVGSLVNSGIRVLVYSGDQDSVVPFTGSRTLVEGLAKQLGLNTTVPYTAWLEDKQIGGWTQVYGDILTFSTIRGGSHLAPFSSPGRSLAMFAAFLSGKPLV</sequence>
<dbReference type="InterPro" id="IPR029058">
    <property type="entry name" value="AB_hydrolase_fold"/>
</dbReference>
<dbReference type="PRINTS" id="PR00724">
    <property type="entry name" value="CRBOXYPTASEC"/>
</dbReference>
<dbReference type="GO" id="GO:0005773">
    <property type="term" value="C:vacuole"/>
    <property type="evidence" value="ECO:0007669"/>
    <property type="project" value="TreeGrafter"/>
</dbReference>
<evidence type="ECO:0000256" key="4">
    <source>
        <dbReference type="ARBA" id="ARBA00022645"/>
    </source>
</evidence>
<evidence type="ECO:0000256" key="8">
    <source>
        <dbReference type="ARBA" id="ARBA00023157"/>
    </source>
</evidence>
<comment type="function">
    <text evidence="10">Probable carboxypeptidase.</text>
</comment>
<dbReference type="PROSITE" id="PS00131">
    <property type="entry name" value="CARBOXYPEPT_SER_SER"/>
    <property type="match status" value="1"/>
</dbReference>
<name>A0AAD6KM96_9ROSI</name>
<keyword evidence="6 11" id="KW-0732">Signal</keyword>
<comment type="subcellular location">
    <subcellularLocation>
        <location evidence="1">Secreted</location>
    </subcellularLocation>
</comment>
<evidence type="ECO:0000256" key="9">
    <source>
        <dbReference type="ARBA" id="ARBA00023180"/>
    </source>
</evidence>
<gene>
    <name evidence="12" type="ORF">OIU84_026559</name>
</gene>
<dbReference type="PROSITE" id="PS00560">
    <property type="entry name" value="CARBOXYPEPT_SER_HIS"/>
    <property type="match status" value="1"/>
</dbReference>